<dbReference type="Proteomes" id="UP000243207">
    <property type="component" value="Chromosome I"/>
</dbReference>
<dbReference type="OrthoDB" id="6900524at2"/>
<reference evidence="3" key="1">
    <citation type="submission" date="2016-10" db="EMBL/GenBank/DDBJ databases">
        <authorList>
            <person name="Varghese N."/>
            <person name="Submissions S."/>
        </authorList>
    </citation>
    <scope>NUCLEOTIDE SEQUENCE [LARGE SCALE GENOMIC DNA]</scope>
    <source>
        <strain evidence="3">NRRL B-51270</strain>
    </source>
</reference>
<dbReference type="AlphaFoldDB" id="A0A1H1R3C6"/>
<dbReference type="EMBL" id="LT629736">
    <property type="protein sequence ID" value="SDS29479.1"/>
    <property type="molecule type" value="Genomic_DNA"/>
</dbReference>
<feature type="signal peptide" evidence="1">
    <location>
        <begin position="1"/>
        <end position="28"/>
    </location>
</feature>
<name>A0A1H1R3C6_9GAMM</name>
<dbReference type="RefSeq" id="WP_093392350.1">
    <property type="nucleotide sequence ID" value="NZ_LT629736.1"/>
</dbReference>
<evidence type="ECO:0000313" key="2">
    <source>
        <dbReference type="EMBL" id="SDS29479.1"/>
    </source>
</evidence>
<keyword evidence="1" id="KW-0732">Signal</keyword>
<evidence type="ECO:0008006" key="4">
    <source>
        <dbReference type="Google" id="ProtNLM"/>
    </source>
</evidence>
<keyword evidence="3" id="KW-1185">Reference proteome</keyword>
<feature type="chain" id="PRO_5009258375" description="Type IV pili methyl-accepting chemotaxis transducer N-term" evidence="1">
    <location>
        <begin position="29"/>
        <end position="253"/>
    </location>
</feature>
<evidence type="ECO:0000256" key="1">
    <source>
        <dbReference type="SAM" id="SignalP"/>
    </source>
</evidence>
<organism evidence="2 3">
    <name type="scientific">Halopseudomonas xinjiangensis</name>
    <dbReference type="NCBI Taxonomy" id="487184"/>
    <lineage>
        <taxon>Bacteria</taxon>
        <taxon>Pseudomonadati</taxon>
        <taxon>Pseudomonadota</taxon>
        <taxon>Gammaproteobacteria</taxon>
        <taxon>Pseudomonadales</taxon>
        <taxon>Pseudomonadaceae</taxon>
        <taxon>Halopseudomonas</taxon>
    </lineage>
</organism>
<sequence>MNSKSSMSLPAAALVGAISLALPMQSFAQKTQQPAQPSTVSIIVGHSVIDALDDVRDSTAEFIDALLDAGDRLGIDNWPERKTTLEQIRQQLDDMGRELDEKADSTDAAWLSWLGDDDSGVTVNRQIRNLGDHLSQISAMLGGSWDTRNLDIVVGHQLLDQLDELRESTADLVNALDDAGSDYGWAYDPQQIKQARTALDRMEQNLNRKREGGDADMRIFLREQEYHVLAHENIETIAQVLRSLLQPEQSSSR</sequence>
<accession>A0A1H1R3C6</accession>
<protein>
    <recommendedName>
        <fullName evidence="4">Type IV pili methyl-accepting chemotaxis transducer N-term</fullName>
    </recommendedName>
</protein>
<evidence type="ECO:0000313" key="3">
    <source>
        <dbReference type="Proteomes" id="UP000243207"/>
    </source>
</evidence>
<proteinExistence type="predicted"/>
<gene>
    <name evidence="2" type="ORF">SAMN05216421_1259</name>
</gene>
<dbReference type="STRING" id="487184.SAMN05216421_1259"/>